<sequence>MERSMLAVTWRDHIKNEDLRKRTGVRDVIDAITRLKWNWAGHIARMQGDRWTKRLLEWRPRMDKRSRGRPPTRWSDDIKRVRTNWIQAAQDRLEWRTIGEAYVQQWTRRAE</sequence>
<evidence type="ECO:0000313" key="1">
    <source>
        <dbReference type="EMBL" id="KAK4877690.1"/>
    </source>
</evidence>
<evidence type="ECO:0000313" key="2">
    <source>
        <dbReference type="EMBL" id="KAK4885685.1"/>
    </source>
</evidence>
<dbReference type="EMBL" id="JARPUR010000004">
    <property type="protein sequence ID" value="KAK4877690.1"/>
    <property type="molecule type" value="Genomic_DNA"/>
</dbReference>
<reference evidence="1" key="2">
    <citation type="submission" date="2023-06" db="EMBL/GenBank/DDBJ databases">
        <title>Key to firefly adult light organ development and bioluminescence: homeobox transcription factors regulate luciferase expression and transportation to peroxisome.</title>
        <authorList>
            <person name="Fu X."/>
        </authorList>
    </citation>
    <scope>NUCLEOTIDE SEQUENCE</scope>
    <source>
        <strain evidence="1">ONT1</strain>
        <tissue evidence="1">Whole body</tissue>
    </source>
</reference>
<dbReference type="AlphaFoldDB" id="A0AAN7P0J8"/>
<protein>
    <recommendedName>
        <fullName evidence="4">Endonuclease-reverse transcriptase</fullName>
    </recommendedName>
</protein>
<proteinExistence type="predicted"/>
<gene>
    <name evidence="2" type="ORF">RN001_001956</name>
    <name evidence="1" type="ORF">RN001_010196</name>
</gene>
<organism evidence="1 3">
    <name type="scientific">Aquatica leii</name>
    <dbReference type="NCBI Taxonomy" id="1421715"/>
    <lineage>
        <taxon>Eukaryota</taxon>
        <taxon>Metazoa</taxon>
        <taxon>Ecdysozoa</taxon>
        <taxon>Arthropoda</taxon>
        <taxon>Hexapoda</taxon>
        <taxon>Insecta</taxon>
        <taxon>Pterygota</taxon>
        <taxon>Neoptera</taxon>
        <taxon>Endopterygota</taxon>
        <taxon>Coleoptera</taxon>
        <taxon>Polyphaga</taxon>
        <taxon>Elateriformia</taxon>
        <taxon>Elateroidea</taxon>
        <taxon>Lampyridae</taxon>
        <taxon>Luciolinae</taxon>
        <taxon>Aquatica</taxon>
    </lineage>
</organism>
<reference evidence="3" key="1">
    <citation type="submission" date="2023-01" db="EMBL/GenBank/DDBJ databases">
        <title>Key to firefly adult light organ development and bioluminescence: homeobox transcription factors regulate luciferase expression and transportation to peroxisome.</title>
        <authorList>
            <person name="Fu X."/>
        </authorList>
    </citation>
    <scope>NUCLEOTIDE SEQUENCE [LARGE SCALE GENOMIC DNA]</scope>
</reference>
<comment type="caution">
    <text evidence="1">The sequence shown here is derived from an EMBL/GenBank/DDBJ whole genome shotgun (WGS) entry which is preliminary data.</text>
</comment>
<keyword evidence="3" id="KW-1185">Reference proteome</keyword>
<evidence type="ECO:0008006" key="4">
    <source>
        <dbReference type="Google" id="ProtNLM"/>
    </source>
</evidence>
<accession>A0AAN7P0J8</accession>
<dbReference type="EMBL" id="JARPUR010000001">
    <property type="protein sequence ID" value="KAK4885685.1"/>
    <property type="molecule type" value="Genomic_DNA"/>
</dbReference>
<dbReference type="Proteomes" id="UP001353858">
    <property type="component" value="Unassembled WGS sequence"/>
</dbReference>
<name>A0AAN7P0J8_9COLE</name>
<evidence type="ECO:0000313" key="3">
    <source>
        <dbReference type="Proteomes" id="UP001353858"/>
    </source>
</evidence>